<feature type="region of interest" description="Disordered" evidence="1">
    <location>
        <begin position="1"/>
        <end position="46"/>
    </location>
</feature>
<protein>
    <submittedName>
        <fullName evidence="2">Uncharacterized protein</fullName>
    </submittedName>
</protein>
<dbReference type="Proteomes" id="UP000299102">
    <property type="component" value="Unassembled WGS sequence"/>
</dbReference>
<evidence type="ECO:0000313" key="3">
    <source>
        <dbReference type="Proteomes" id="UP000299102"/>
    </source>
</evidence>
<reference evidence="2 3" key="1">
    <citation type="journal article" date="2019" name="Commun. Biol.">
        <title>The bagworm genome reveals a unique fibroin gene that provides high tensile strength.</title>
        <authorList>
            <person name="Kono N."/>
            <person name="Nakamura H."/>
            <person name="Ohtoshi R."/>
            <person name="Tomita M."/>
            <person name="Numata K."/>
            <person name="Arakawa K."/>
        </authorList>
    </citation>
    <scope>NUCLEOTIDE SEQUENCE [LARGE SCALE GENOMIC DNA]</scope>
</reference>
<dbReference type="AlphaFoldDB" id="A0A4C1WS57"/>
<name>A0A4C1WS57_EUMVA</name>
<evidence type="ECO:0000313" key="2">
    <source>
        <dbReference type="EMBL" id="GBP54218.1"/>
    </source>
</evidence>
<proteinExistence type="predicted"/>
<comment type="caution">
    <text evidence="2">The sequence shown here is derived from an EMBL/GenBank/DDBJ whole genome shotgun (WGS) entry which is preliminary data.</text>
</comment>
<accession>A0A4C1WS57</accession>
<organism evidence="2 3">
    <name type="scientific">Eumeta variegata</name>
    <name type="common">Bagworm moth</name>
    <name type="synonym">Eumeta japonica</name>
    <dbReference type="NCBI Taxonomy" id="151549"/>
    <lineage>
        <taxon>Eukaryota</taxon>
        <taxon>Metazoa</taxon>
        <taxon>Ecdysozoa</taxon>
        <taxon>Arthropoda</taxon>
        <taxon>Hexapoda</taxon>
        <taxon>Insecta</taxon>
        <taxon>Pterygota</taxon>
        <taxon>Neoptera</taxon>
        <taxon>Endopterygota</taxon>
        <taxon>Lepidoptera</taxon>
        <taxon>Glossata</taxon>
        <taxon>Ditrysia</taxon>
        <taxon>Tineoidea</taxon>
        <taxon>Psychidae</taxon>
        <taxon>Oiketicinae</taxon>
        <taxon>Eumeta</taxon>
    </lineage>
</organism>
<sequence length="301" mass="31112">MGCSSPKWPVKEWRARSSSAAASGRSGHLDRSQGASGAGAGADAAGHDHRVQRRVVVCASACGARGDGSCRRGRLASSSSLAGSASCGSCSSHSSPSSSCFRFAVAISAACFFRHFVADAPRPPRTPARDKDAASSRIRCGCKEFIGVAAAPAPTPRAARTRVNSARAPMAHSLLVNTPVVILSQNDAAAALTISRCLLRKLPGACLLINVFTAGALAGRSRGRGRALSAAATCGGCYDATAVRYLSNITVKAHQRPTLRASEIINIGLLKRDDIWSLSHLPLYSRSSSVGARSASRGGRV</sequence>
<dbReference type="EMBL" id="BGZK01000641">
    <property type="protein sequence ID" value="GBP54218.1"/>
    <property type="molecule type" value="Genomic_DNA"/>
</dbReference>
<evidence type="ECO:0000256" key="1">
    <source>
        <dbReference type="SAM" id="MobiDB-lite"/>
    </source>
</evidence>
<keyword evidence="3" id="KW-1185">Reference proteome</keyword>
<gene>
    <name evidence="2" type="ORF">EVAR_43243_1</name>
</gene>
<feature type="compositionally biased region" description="Low complexity" evidence="1">
    <location>
        <begin position="16"/>
        <end position="26"/>
    </location>
</feature>